<protein>
    <submittedName>
        <fullName evidence="1">Uncharacterized protein</fullName>
    </submittedName>
</protein>
<dbReference type="EMBL" id="CM042011">
    <property type="protein sequence ID" value="KAI3765220.1"/>
    <property type="molecule type" value="Genomic_DNA"/>
</dbReference>
<keyword evidence="2" id="KW-1185">Reference proteome</keyword>
<reference evidence="1 2" key="2">
    <citation type="journal article" date="2022" name="Mol. Ecol. Resour.">
        <title>The genomes of chicory, endive, great burdock and yacon provide insights into Asteraceae paleo-polyploidization history and plant inulin production.</title>
        <authorList>
            <person name="Fan W."/>
            <person name="Wang S."/>
            <person name="Wang H."/>
            <person name="Wang A."/>
            <person name="Jiang F."/>
            <person name="Liu H."/>
            <person name="Zhao H."/>
            <person name="Xu D."/>
            <person name="Zhang Y."/>
        </authorList>
    </citation>
    <scope>NUCLEOTIDE SEQUENCE [LARGE SCALE GENOMIC DNA]</scope>
    <source>
        <strain evidence="2">cv. Punajuju</strain>
        <tissue evidence="1">Leaves</tissue>
    </source>
</reference>
<name>A0ACB9F2P6_CICIN</name>
<evidence type="ECO:0000313" key="2">
    <source>
        <dbReference type="Proteomes" id="UP001055811"/>
    </source>
</evidence>
<sequence>MRGVNFQIGDGSQEDAHEFLRVLINSMQSICLEGLGGEDVVDPKLQETTFVQHTFGGQLRSKVKCMRCHHESDRYENMMDLTLEIFGWVEPLEGALTQFTSPEDLDGENMYRCRRCATNVRPRKQLAIHEAPNILTIVLKRFQGLGSFPLPVS</sequence>
<gene>
    <name evidence="1" type="ORF">L2E82_15248</name>
</gene>
<dbReference type="Proteomes" id="UP001055811">
    <property type="component" value="Linkage Group LG03"/>
</dbReference>
<reference evidence="2" key="1">
    <citation type="journal article" date="2022" name="Mol. Ecol. Resour.">
        <title>The genomes of chicory, endive, great burdock and yacon provide insights into Asteraceae palaeo-polyploidization history and plant inulin production.</title>
        <authorList>
            <person name="Fan W."/>
            <person name="Wang S."/>
            <person name="Wang H."/>
            <person name="Wang A."/>
            <person name="Jiang F."/>
            <person name="Liu H."/>
            <person name="Zhao H."/>
            <person name="Xu D."/>
            <person name="Zhang Y."/>
        </authorList>
    </citation>
    <scope>NUCLEOTIDE SEQUENCE [LARGE SCALE GENOMIC DNA]</scope>
    <source>
        <strain evidence="2">cv. Punajuju</strain>
    </source>
</reference>
<proteinExistence type="predicted"/>
<evidence type="ECO:0000313" key="1">
    <source>
        <dbReference type="EMBL" id="KAI3765220.1"/>
    </source>
</evidence>
<accession>A0ACB9F2P6</accession>
<organism evidence="1 2">
    <name type="scientific">Cichorium intybus</name>
    <name type="common">Chicory</name>
    <dbReference type="NCBI Taxonomy" id="13427"/>
    <lineage>
        <taxon>Eukaryota</taxon>
        <taxon>Viridiplantae</taxon>
        <taxon>Streptophyta</taxon>
        <taxon>Embryophyta</taxon>
        <taxon>Tracheophyta</taxon>
        <taxon>Spermatophyta</taxon>
        <taxon>Magnoliopsida</taxon>
        <taxon>eudicotyledons</taxon>
        <taxon>Gunneridae</taxon>
        <taxon>Pentapetalae</taxon>
        <taxon>asterids</taxon>
        <taxon>campanulids</taxon>
        <taxon>Asterales</taxon>
        <taxon>Asteraceae</taxon>
        <taxon>Cichorioideae</taxon>
        <taxon>Cichorieae</taxon>
        <taxon>Cichoriinae</taxon>
        <taxon>Cichorium</taxon>
    </lineage>
</organism>
<comment type="caution">
    <text evidence="1">The sequence shown here is derived from an EMBL/GenBank/DDBJ whole genome shotgun (WGS) entry which is preliminary data.</text>
</comment>